<keyword evidence="2 3" id="KW-0081">Bacteriolytic enzyme</keyword>
<dbReference type="AlphaFoldDB" id="A0A9D5WWF6"/>
<accession>A0A9D5WWF6</accession>
<reference evidence="4" key="1">
    <citation type="submission" date="2020-04" db="EMBL/GenBank/DDBJ databases">
        <title>Deep metagenomics examines the oral microbiome during advanced dental caries in children, revealing novel taxa and co-occurrences with host molecules.</title>
        <authorList>
            <person name="Baker J.L."/>
            <person name="Morton J.T."/>
            <person name="Dinis M."/>
            <person name="Alvarez R."/>
            <person name="Tran N.C."/>
            <person name="Knight R."/>
            <person name="Edlund A."/>
        </authorList>
    </citation>
    <scope>NUCLEOTIDE SEQUENCE</scope>
    <source>
        <strain evidence="4">JCVI_32_bin.50</strain>
    </source>
</reference>
<proteinExistence type="inferred from homology"/>
<dbReference type="GO" id="GO:0042742">
    <property type="term" value="P:defense response to bacterium"/>
    <property type="evidence" value="ECO:0007669"/>
    <property type="project" value="UniProtKB-KW"/>
</dbReference>
<dbReference type="Pfam" id="PF00959">
    <property type="entry name" value="Phage_lysozyme"/>
    <property type="match status" value="1"/>
</dbReference>
<dbReference type="InterPro" id="IPR023347">
    <property type="entry name" value="Lysozyme_dom_sf"/>
</dbReference>
<dbReference type="SUPFAM" id="SSF53955">
    <property type="entry name" value="Lysozyme-like"/>
    <property type="match status" value="1"/>
</dbReference>
<dbReference type="Proteomes" id="UP000787419">
    <property type="component" value="Unassembled WGS sequence"/>
</dbReference>
<dbReference type="GO" id="GO:0016998">
    <property type="term" value="P:cell wall macromolecule catabolic process"/>
    <property type="evidence" value="ECO:0007669"/>
    <property type="project" value="InterPro"/>
</dbReference>
<name>A0A9D5WWF6_9BACT</name>
<comment type="similarity">
    <text evidence="3">Belongs to the glycosyl hydrolase 24 family.</text>
</comment>
<organism evidence="4 5">
    <name type="scientific">Prevotella nigrescens</name>
    <dbReference type="NCBI Taxonomy" id="28133"/>
    <lineage>
        <taxon>Bacteria</taxon>
        <taxon>Pseudomonadati</taxon>
        <taxon>Bacteroidota</taxon>
        <taxon>Bacteroidia</taxon>
        <taxon>Bacteroidales</taxon>
        <taxon>Prevotellaceae</taxon>
        <taxon>Prevotella</taxon>
    </lineage>
</organism>
<dbReference type="EMBL" id="JABZTM010000077">
    <property type="protein sequence ID" value="MBF1447203.1"/>
    <property type="molecule type" value="Genomic_DNA"/>
</dbReference>
<gene>
    <name evidence="4" type="ORF">HXN55_07480</name>
</gene>
<dbReference type="InterPro" id="IPR023346">
    <property type="entry name" value="Lysozyme-like_dom_sf"/>
</dbReference>
<protein>
    <recommendedName>
        <fullName evidence="3">Lysozyme</fullName>
        <ecNumber evidence="3">3.2.1.17</ecNumber>
    </recommendedName>
</protein>
<comment type="caution">
    <text evidence="4">The sequence shown here is derived from an EMBL/GenBank/DDBJ whole genome shotgun (WGS) entry which is preliminary data.</text>
</comment>
<evidence type="ECO:0000256" key="3">
    <source>
        <dbReference type="RuleBase" id="RU003788"/>
    </source>
</evidence>
<dbReference type="InterPro" id="IPR002196">
    <property type="entry name" value="Glyco_hydro_24"/>
</dbReference>
<dbReference type="Gene3D" id="1.10.530.40">
    <property type="match status" value="1"/>
</dbReference>
<keyword evidence="1 3" id="KW-0929">Antimicrobial</keyword>
<dbReference type="EC" id="3.2.1.17" evidence="3"/>
<dbReference type="GO" id="GO:0009253">
    <property type="term" value="P:peptidoglycan catabolic process"/>
    <property type="evidence" value="ECO:0007669"/>
    <property type="project" value="InterPro"/>
</dbReference>
<comment type="catalytic activity">
    <reaction evidence="3">
        <text>Hydrolysis of (1-&gt;4)-beta-linkages between N-acetylmuramic acid and N-acetyl-D-glucosamine residues in a peptidoglycan and between N-acetyl-D-glucosamine residues in chitodextrins.</text>
        <dbReference type="EC" id="3.2.1.17"/>
    </reaction>
</comment>
<evidence type="ECO:0000313" key="5">
    <source>
        <dbReference type="Proteomes" id="UP000787419"/>
    </source>
</evidence>
<keyword evidence="3" id="KW-0326">Glycosidase</keyword>
<evidence type="ECO:0000313" key="4">
    <source>
        <dbReference type="EMBL" id="MBF1447203.1"/>
    </source>
</evidence>
<sequence>MRCVKFFEGWHGRGRYPYIGYGHRLLKGERFTASMTERQADSLLRADLLSRYALFRHFGKDALLLTVLSYNVGTGTLLGGRNRPKSRLIRKLERGDRNILPEYLSFCRYKGKLLPGLLKRRRVEFALFYVP</sequence>
<dbReference type="GO" id="GO:0031640">
    <property type="term" value="P:killing of cells of another organism"/>
    <property type="evidence" value="ECO:0007669"/>
    <property type="project" value="UniProtKB-KW"/>
</dbReference>
<dbReference type="GO" id="GO:0003796">
    <property type="term" value="F:lysozyme activity"/>
    <property type="evidence" value="ECO:0007669"/>
    <property type="project" value="UniProtKB-EC"/>
</dbReference>
<evidence type="ECO:0000256" key="1">
    <source>
        <dbReference type="ARBA" id="ARBA00022529"/>
    </source>
</evidence>
<evidence type="ECO:0000256" key="2">
    <source>
        <dbReference type="ARBA" id="ARBA00022638"/>
    </source>
</evidence>
<keyword evidence="3" id="KW-0378">Hydrolase</keyword>